<dbReference type="GO" id="GO:0031124">
    <property type="term" value="P:mRNA 3'-end processing"/>
    <property type="evidence" value="ECO:0007669"/>
    <property type="project" value="InterPro"/>
</dbReference>
<evidence type="ECO:0000313" key="10">
    <source>
        <dbReference type="Proteomes" id="UP000011087"/>
    </source>
</evidence>
<dbReference type="eggNOG" id="KOG1689">
    <property type="taxonomic scope" value="Eukaryota"/>
</dbReference>
<evidence type="ECO:0000259" key="7">
    <source>
        <dbReference type="PROSITE" id="PS51462"/>
    </source>
</evidence>
<evidence type="ECO:0000313" key="9">
    <source>
        <dbReference type="EnsemblProtists" id="EKX42304"/>
    </source>
</evidence>
<dbReference type="EMBL" id="JH993017">
    <property type="protein sequence ID" value="EKX42304.1"/>
    <property type="molecule type" value="Genomic_DNA"/>
</dbReference>
<dbReference type="GO" id="GO:0005737">
    <property type="term" value="C:cytoplasm"/>
    <property type="evidence" value="ECO:0007669"/>
    <property type="project" value="UniProtKB-SubCell"/>
</dbReference>
<dbReference type="STRING" id="905079.L1J2G3"/>
<dbReference type="FunFam" id="3.90.79.10:FF:000020">
    <property type="entry name" value="Pre-mRNA cleavage factor Im subunit 2"/>
    <property type="match status" value="1"/>
</dbReference>
<keyword evidence="3 6" id="KW-0507">mRNA processing</keyword>
<comment type="subunit">
    <text evidence="6">Homodimer (via N- and C-terminus); binds RNA as homodimer. Component of the cleavage factor Im (CFIm) complex.</text>
</comment>
<sequence length="204" mass="23569">MAGGERLKTILNAYPLEQYKIGTKEDKDEEKDPSSRFVRMEAKYEQEGLRRTVEGVLIVHQHKHPHVLLLQVGAHQIFRLPGGRLRPGETEEDGLKRKLINKLAPPDFKEEEPLPWEVGEELATWWRPNFDSRQYPYLPVHVTRPKECRKLFLIHLPETCTFAVAKNHTLVAIPFYELYDNQDRYGPVISSIPILLAGKSVLPL</sequence>
<reference evidence="9" key="3">
    <citation type="submission" date="2016-03" db="UniProtKB">
        <authorList>
            <consortium name="EnsemblProtists"/>
        </authorList>
    </citation>
    <scope>IDENTIFICATION</scope>
</reference>
<dbReference type="GO" id="GO:0003729">
    <property type="term" value="F:mRNA binding"/>
    <property type="evidence" value="ECO:0007669"/>
    <property type="project" value="UniProtKB-UniRule"/>
</dbReference>
<dbReference type="GO" id="GO:0005849">
    <property type="term" value="C:mRNA cleavage factor complex"/>
    <property type="evidence" value="ECO:0007669"/>
    <property type="project" value="UniProtKB-UniRule"/>
</dbReference>
<comment type="function">
    <text evidence="6">Component of the cleavage factor Im (CFIm) complex that functions as an activator of the pre-mRNA 3'-end cleavage and polyadenylation processing required for the maturation of pre-mRNA into functional mRNAs. CFIm contributes to the recruitment of multiprotein complexes on specific sequences on the pre-mRNA 3'-end, so called cleavage and polyadenylation signals (pA signals). Most pre-mRNAs contain multiple pA signals, resulting in alternative cleavage and polyadenylation (APA) producing mRNAs with variable 3'-end formation. The CFIm complex acts as a key regulator of cleavage and polyadenylation site choice during APA through its binding to 5'-UGUA-3' elements localized in the 3'-untranslated region (UTR) for a huge number of pre-mRNAs.</text>
</comment>
<evidence type="ECO:0000256" key="3">
    <source>
        <dbReference type="ARBA" id="ARBA00022664"/>
    </source>
</evidence>
<dbReference type="KEGG" id="gtt:GUITHDRAFT_88112"/>
<reference evidence="10" key="2">
    <citation type="submission" date="2012-11" db="EMBL/GenBank/DDBJ databases">
        <authorList>
            <person name="Kuo A."/>
            <person name="Curtis B.A."/>
            <person name="Tanifuji G."/>
            <person name="Burki F."/>
            <person name="Gruber A."/>
            <person name="Irimia M."/>
            <person name="Maruyama S."/>
            <person name="Arias M.C."/>
            <person name="Ball S.G."/>
            <person name="Gile G.H."/>
            <person name="Hirakawa Y."/>
            <person name="Hopkins J.F."/>
            <person name="Rensing S.A."/>
            <person name="Schmutz J."/>
            <person name="Symeonidi A."/>
            <person name="Elias M."/>
            <person name="Eveleigh R.J."/>
            <person name="Herman E.K."/>
            <person name="Klute M.J."/>
            <person name="Nakayama T."/>
            <person name="Obornik M."/>
            <person name="Reyes-Prieto A."/>
            <person name="Armbrust E.V."/>
            <person name="Aves S.J."/>
            <person name="Beiko R.G."/>
            <person name="Coutinho P."/>
            <person name="Dacks J.B."/>
            <person name="Durnford D.G."/>
            <person name="Fast N.M."/>
            <person name="Green B.R."/>
            <person name="Grisdale C."/>
            <person name="Hempe F."/>
            <person name="Henrissat B."/>
            <person name="Hoppner M.P."/>
            <person name="Ishida K.-I."/>
            <person name="Kim E."/>
            <person name="Koreny L."/>
            <person name="Kroth P.G."/>
            <person name="Liu Y."/>
            <person name="Malik S.-B."/>
            <person name="Maier U.G."/>
            <person name="McRose D."/>
            <person name="Mock T."/>
            <person name="Neilson J.A."/>
            <person name="Onodera N.T."/>
            <person name="Poole A.M."/>
            <person name="Pritham E.J."/>
            <person name="Richards T.A."/>
            <person name="Rocap G."/>
            <person name="Roy S.W."/>
            <person name="Sarai C."/>
            <person name="Schaack S."/>
            <person name="Shirato S."/>
            <person name="Slamovits C.H."/>
            <person name="Spencer D.F."/>
            <person name="Suzuki S."/>
            <person name="Worden A.Z."/>
            <person name="Zauner S."/>
            <person name="Barry K."/>
            <person name="Bell C."/>
            <person name="Bharti A.K."/>
            <person name="Crow J.A."/>
            <person name="Grimwood J."/>
            <person name="Kramer R."/>
            <person name="Lindquist E."/>
            <person name="Lucas S."/>
            <person name="Salamov A."/>
            <person name="McFadden G.I."/>
            <person name="Lane C.E."/>
            <person name="Keeling P.J."/>
            <person name="Gray M.W."/>
            <person name="Grigoriev I.V."/>
            <person name="Archibald J.M."/>
        </authorList>
    </citation>
    <scope>NUCLEOTIDE SEQUENCE</scope>
    <source>
        <strain evidence="10">CCMP2712</strain>
    </source>
</reference>
<accession>L1J2G3</accession>
<dbReference type="InterPro" id="IPR016706">
    <property type="entry name" value="Cleav_polyA_spec_factor_su5"/>
</dbReference>
<dbReference type="PIRSF" id="PIRSF017888">
    <property type="entry name" value="CPSF-25"/>
    <property type="match status" value="1"/>
</dbReference>
<keyword evidence="4 6" id="KW-0694">RNA-binding</keyword>
<dbReference type="PANTHER" id="PTHR13047">
    <property type="entry name" value="PRE-MRNA CLEAVAGE FACTOR IM, 25KD SUBUNIT"/>
    <property type="match status" value="1"/>
</dbReference>
<keyword evidence="5 6" id="KW-0539">Nucleus</keyword>
<feature type="domain" description="Nudix hydrolase" evidence="7">
    <location>
        <begin position="49"/>
        <end position="177"/>
    </location>
</feature>
<dbReference type="HOGENOM" id="CLU_068704_1_1_1"/>
<dbReference type="OrthoDB" id="277288at2759"/>
<dbReference type="GeneID" id="17298980"/>
<dbReference type="Gene3D" id="3.90.79.10">
    <property type="entry name" value="Nucleoside Triphosphate Pyrophosphohydrolase"/>
    <property type="match status" value="1"/>
</dbReference>
<dbReference type="AlphaFoldDB" id="L1J2G3"/>
<dbReference type="RefSeq" id="XP_005829284.1">
    <property type="nucleotide sequence ID" value="XM_005829227.1"/>
</dbReference>
<evidence type="ECO:0000256" key="6">
    <source>
        <dbReference type="PIRNR" id="PIRNR017888"/>
    </source>
</evidence>
<evidence type="ECO:0000256" key="1">
    <source>
        <dbReference type="ARBA" id="ARBA00009710"/>
    </source>
</evidence>
<dbReference type="PaxDb" id="55529-EKX42304"/>
<evidence type="ECO:0000256" key="5">
    <source>
        <dbReference type="ARBA" id="ARBA00023242"/>
    </source>
</evidence>
<dbReference type="InterPro" id="IPR015797">
    <property type="entry name" value="NUDIX_hydrolase-like_dom_sf"/>
</dbReference>
<evidence type="ECO:0000256" key="2">
    <source>
        <dbReference type="ARBA" id="ARBA00016266"/>
    </source>
</evidence>
<keyword evidence="6" id="KW-0963">Cytoplasm</keyword>
<gene>
    <name evidence="8" type="ORF">GUITHDRAFT_88112</name>
</gene>
<comment type="subcellular location">
    <subcellularLocation>
        <location evidence="6">Nucleus</location>
    </subcellularLocation>
    <subcellularLocation>
        <location evidence="6">Cytoplasm</location>
    </subcellularLocation>
</comment>
<dbReference type="InterPro" id="IPR000086">
    <property type="entry name" value="NUDIX_hydrolase_dom"/>
</dbReference>
<dbReference type="EnsemblProtists" id="EKX42304">
    <property type="protein sequence ID" value="EKX42304"/>
    <property type="gene ID" value="GUITHDRAFT_88112"/>
</dbReference>
<dbReference type="PROSITE" id="PS51462">
    <property type="entry name" value="NUDIX"/>
    <property type="match status" value="1"/>
</dbReference>
<protein>
    <recommendedName>
        <fullName evidence="2 6">Cleavage and polyadenylation specificity factor subunit 5</fullName>
    </recommendedName>
</protein>
<dbReference type="Proteomes" id="UP000011087">
    <property type="component" value="Unassembled WGS sequence"/>
</dbReference>
<reference evidence="8 10" key="1">
    <citation type="journal article" date="2012" name="Nature">
        <title>Algal genomes reveal evolutionary mosaicism and the fate of nucleomorphs.</title>
        <authorList>
            <consortium name="DOE Joint Genome Institute"/>
            <person name="Curtis B.A."/>
            <person name="Tanifuji G."/>
            <person name="Burki F."/>
            <person name="Gruber A."/>
            <person name="Irimia M."/>
            <person name="Maruyama S."/>
            <person name="Arias M.C."/>
            <person name="Ball S.G."/>
            <person name="Gile G.H."/>
            <person name="Hirakawa Y."/>
            <person name="Hopkins J.F."/>
            <person name="Kuo A."/>
            <person name="Rensing S.A."/>
            <person name="Schmutz J."/>
            <person name="Symeonidi A."/>
            <person name="Elias M."/>
            <person name="Eveleigh R.J."/>
            <person name="Herman E.K."/>
            <person name="Klute M.J."/>
            <person name="Nakayama T."/>
            <person name="Obornik M."/>
            <person name="Reyes-Prieto A."/>
            <person name="Armbrust E.V."/>
            <person name="Aves S.J."/>
            <person name="Beiko R.G."/>
            <person name="Coutinho P."/>
            <person name="Dacks J.B."/>
            <person name="Durnford D.G."/>
            <person name="Fast N.M."/>
            <person name="Green B.R."/>
            <person name="Grisdale C.J."/>
            <person name="Hempel F."/>
            <person name="Henrissat B."/>
            <person name="Hoppner M.P."/>
            <person name="Ishida K."/>
            <person name="Kim E."/>
            <person name="Koreny L."/>
            <person name="Kroth P.G."/>
            <person name="Liu Y."/>
            <person name="Malik S.B."/>
            <person name="Maier U.G."/>
            <person name="McRose D."/>
            <person name="Mock T."/>
            <person name="Neilson J.A."/>
            <person name="Onodera N.T."/>
            <person name="Poole A.M."/>
            <person name="Pritham E.J."/>
            <person name="Richards T.A."/>
            <person name="Rocap G."/>
            <person name="Roy S.W."/>
            <person name="Sarai C."/>
            <person name="Schaack S."/>
            <person name="Shirato S."/>
            <person name="Slamovits C.H."/>
            <person name="Spencer D.F."/>
            <person name="Suzuki S."/>
            <person name="Worden A.Z."/>
            <person name="Zauner S."/>
            <person name="Barry K."/>
            <person name="Bell C."/>
            <person name="Bharti A.K."/>
            <person name="Crow J.A."/>
            <person name="Grimwood J."/>
            <person name="Kramer R."/>
            <person name="Lindquist E."/>
            <person name="Lucas S."/>
            <person name="Salamov A."/>
            <person name="McFadden G.I."/>
            <person name="Lane C.E."/>
            <person name="Keeling P.J."/>
            <person name="Gray M.W."/>
            <person name="Grigoriev I.V."/>
            <person name="Archibald J.M."/>
        </authorList>
    </citation>
    <scope>NUCLEOTIDE SEQUENCE</scope>
    <source>
        <strain evidence="8 10">CCMP2712</strain>
    </source>
</reference>
<evidence type="ECO:0000256" key="4">
    <source>
        <dbReference type="ARBA" id="ARBA00022884"/>
    </source>
</evidence>
<keyword evidence="10" id="KW-1185">Reference proteome</keyword>
<name>L1J2G3_GUITC</name>
<organism evidence="8">
    <name type="scientific">Guillardia theta (strain CCMP2712)</name>
    <name type="common">Cryptophyte</name>
    <dbReference type="NCBI Taxonomy" id="905079"/>
    <lineage>
        <taxon>Eukaryota</taxon>
        <taxon>Cryptophyceae</taxon>
        <taxon>Pyrenomonadales</taxon>
        <taxon>Geminigeraceae</taxon>
        <taxon>Guillardia</taxon>
    </lineage>
</organism>
<dbReference type="OMA" id="MPEWIVH"/>
<dbReference type="CDD" id="cd18871">
    <property type="entry name" value="NUDIX_Cfim25_Nudt21"/>
    <property type="match status" value="1"/>
</dbReference>
<dbReference type="SUPFAM" id="SSF55811">
    <property type="entry name" value="Nudix"/>
    <property type="match status" value="1"/>
</dbReference>
<proteinExistence type="inferred from homology"/>
<evidence type="ECO:0000313" key="8">
    <source>
        <dbReference type="EMBL" id="EKX42304.1"/>
    </source>
</evidence>
<comment type="similarity">
    <text evidence="1 6">Belongs to the Nudix hydrolase family. CPSF5 subfamily.</text>
</comment>
<dbReference type="Pfam" id="PF13869">
    <property type="entry name" value="NUDIX_2"/>
    <property type="match status" value="1"/>
</dbReference>